<comment type="similarity">
    <text evidence="1">Belongs to the FAD-dependent oxidoreductase family.</text>
</comment>
<dbReference type="STRING" id="230819.A0A5C3KM98"/>
<dbReference type="AlphaFoldDB" id="A0A5C3KM98"/>
<evidence type="ECO:0000259" key="5">
    <source>
        <dbReference type="Pfam" id="PF07992"/>
    </source>
</evidence>
<dbReference type="PANTHER" id="PTHR43735:SF3">
    <property type="entry name" value="FERROPTOSIS SUPPRESSOR PROTEIN 1"/>
    <property type="match status" value="1"/>
</dbReference>
<dbReference type="OrthoDB" id="202203at2759"/>
<evidence type="ECO:0000313" key="7">
    <source>
        <dbReference type="Proteomes" id="UP000307440"/>
    </source>
</evidence>
<dbReference type="EMBL" id="ML210267">
    <property type="protein sequence ID" value="TFK21470.1"/>
    <property type="molecule type" value="Genomic_DNA"/>
</dbReference>
<proteinExistence type="inferred from homology"/>
<dbReference type="PRINTS" id="PR00411">
    <property type="entry name" value="PNDRDTASEI"/>
</dbReference>
<dbReference type="GO" id="GO:0050660">
    <property type="term" value="F:flavin adenine dinucleotide binding"/>
    <property type="evidence" value="ECO:0007669"/>
    <property type="project" value="TreeGrafter"/>
</dbReference>
<reference evidence="6 7" key="1">
    <citation type="journal article" date="2019" name="Nat. Ecol. Evol.">
        <title>Megaphylogeny resolves global patterns of mushroom evolution.</title>
        <authorList>
            <person name="Varga T."/>
            <person name="Krizsan K."/>
            <person name="Foldi C."/>
            <person name="Dima B."/>
            <person name="Sanchez-Garcia M."/>
            <person name="Sanchez-Ramirez S."/>
            <person name="Szollosi G.J."/>
            <person name="Szarkandi J.G."/>
            <person name="Papp V."/>
            <person name="Albert L."/>
            <person name="Andreopoulos W."/>
            <person name="Angelini C."/>
            <person name="Antonin V."/>
            <person name="Barry K.W."/>
            <person name="Bougher N.L."/>
            <person name="Buchanan P."/>
            <person name="Buyck B."/>
            <person name="Bense V."/>
            <person name="Catcheside P."/>
            <person name="Chovatia M."/>
            <person name="Cooper J."/>
            <person name="Damon W."/>
            <person name="Desjardin D."/>
            <person name="Finy P."/>
            <person name="Geml J."/>
            <person name="Haridas S."/>
            <person name="Hughes K."/>
            <person name="Justo A."/>
            <person name="Karasinski D."/>
            <person name="Kautmanova I."/>
            <person name="Kiss B."/>
            <person name="Kocsube S."/>
            <person name="Kotiranta H."/>
            <person name="LaButti K.M."/>
            <person name="Lechner B.E."/>
            <person name="Liimatainen K."/>
            <person name="Lipzen A."/>
            <person name="Lukacs Z."/>
            <person name="Mihaltcheva S."/>
            <person name="Morgado L.N."/>
            <person name="Niskanen T."/>
            <person name="Noordeloos M.E."/>
            <person name="Ohm R.A."/>
            <person name="Ortiz-Santana B."/>
            <person name="Ovrebo C."/>
            <person name="Racz N."/>
            <person name="Riley R."/>
            <person name="Savchenko A."/>
            <person name="Shiryaev A."/>
            <person name="Soop K."/>
            <person name="Spirin V."/>
            <person name="Szebenyi C."/>
            <person name="Tomsovsky M."/>
            <person name="Tulloss R.E."/>
            <person name="Uehling J."/>
            <person name="Grigoriev I.V."/>
            <person name="Vagvolgyi C."/>
            <person name="Papp T."/>
            <person name="Martin F.M."/>
            <person name="Miettinen O."/>
            <person name="Hibbett D.S."/>
            <person name="Nagy L.G."/>
        </authorList>
    </citation>
    <scope>NUCLEOTIDE SEQUENCE [LARGE SCALE GENOMIC DNA]</scope>
    <source>
        <strain evidence="6 7">CBS 121175</strain>
    </source>
</reference>
<protein>
    <submittedName>
        <fullName evidence="6">FAD/NAD(P)-binding domain-containing protein</fullName>
    </submittedName>
</protein>
<dbReference type="PRINTS" id="PR00368">
    <property type="entry name" value="FADPNR"/>
</dbReference>
<evidence type="ECO:0000256" key="2">
    <source>
        <dbReference type="ARBA" id="ARBA00022630"/>
    </source>
</evidence>
<evidence type="ECO:0000313" key="6">
    <source>
        <dbReference type="EMBL" id="TFK21470.1"/>
    </source>
</evidence>
<dbReference type="GO" id="GO:0004174">
    <property type="term" value="F:electron-transferring-flavoprotein dehydrogenase activity"/>
    <property type="evidence" value="ECO:0007669"/>
    <property type="project" value="TreeGrafter"/>
</dbReference>
<dbReference type="InterPro" id="IPR023753">
    <property type="entry name" value="FAD/NAD-binding_dom"/>
</dbReference>
<dbReference type="PANTHER" id="PTHR43735">
    <property type="entry name" value="APOPTOSIS-INDUCING FACTOR 1"/>
    <property type="match status" value="1"/>
</dbReference>
<feature type="domain" description="FAD/NAD(P)-binding" evidence="5">
    <location>
        <begin position="7"/>
        <end position="296"/>
    </location>
</feature>
<evidence type="ECO:0000256" key="1">
    <source>
        <dbReference type="ARBA" id="ARBA00006442"/>
    </source>
</evidence>
<accession>A0A5C3KM98</accession>
<name>A0A5C3KM98_COPMA</name>
<dbReference type="Gene3D" id="3.50.50.100">
    <property type="match status" value="1"/>
</dbReference>
<dbReference type="Proteomes" id="UP000307440">
    <property type="component" value="Unassembled WGS sequence"/>
</dbReference>
<sequence length="379" mass="40400">MSKQLQNIVVLGGGAAGAGTALAIVNSSNFNPSTHRLILVTPRSFFVLLPAVIRASVTSEGDLEKRILMPYGDFLKGKGEVKVGKAVSFTSAEAGGEVTLESGEKLEYSVLVLALGSIWQGGALNIPDDETEAVESLKTWRANFQKATDIVLVGGGSVGIEYAGEILDFFPNKRVTLVHNQDNLLNNTYPERFRQAALARVRKTGTEVILGDRLEELEPSSVGTVRTKKGRTIHADLVIPTWGARPNTELVRKSLGSEALSLTGHVKVLPTLQLASHPRIFAVGDIIDWEEQKQAAKTSAHAGVAAPNVLAVATGASLTKEYKGSMEGISITIGRSAGVSYVGILWGIILGDWFTSFIKGKGLLIDMTRSHLGLPPPAL</sequence>
<keyword evidence="7" id="KW-1185">Reference proteome</keyword>
<gene>
    <name evidence="6" type="ORF">FA15DRAFT_597794</name>
</gene>
<dbReference type="InterPro" id="IPR036188">
    <property type="entry name" value="FAD/NAD-bd_sf"/>
</dbReference>
<dbReference type="SUPFAM" id="SSF51905">
    <property type="entry name" value="FAD/NAD(P)-binding domain"/>
    <property type="match status" value="1"/>
</dbReference>
<dbReference type="GO" id="GO:0005737">
    <property type="term" value="C:cytoplasm"/>
    <property type="evidence" value="ECO:0007669"/>
    <property type="project" value="TreeGrafter"/>
</dbReference>
<evidence type="ECO:0000256" key="3">
    <source>
        <dbReference type="ARBA" id="ARBA00022827"/>
    </source>
</evidence>
<keyword evidence="4" id="KW-0560">Oxidoreductase</keyword>
<keyword evidence="2" id="KW-0285">Flavoprotein</keyword>
<dbReference type="Pfam" id="PF07992">
    <property type="entry name" value="Pyr_redox_2"/>
    <property type="match status" value="1"/>
</dbReference>
<keyword evidence="3" id="KW-0274">FAD</keyword>
<evidence type="ECO:0000256" key="4">
    <source>
        <dbReference type="ARBA" id="ARBA00023002"/>
    </source>
</evidence>
<organism evidence="6 7">
    <name type="scientific">Coprinopsis marcescibilis</name>
    <name type="common">Agaric fungus</name>
    <name type="synonym">Psathyrella marcescibilis</name>
    <dbReference type="NCBI Taxonomy" id="230819"/>
    <lineage>
        <taxon>Eukaryota</taxon>
        <taxon>Fungi</taxon>
        <taxon>Dikarya</taxon>
        <taxon>Basidiomycota</taxon>
        <taxon>Agaricomycotina</taxon>
        <taxon>Agaricomycetes</taxon>
        <taxon>Agaricomycetidae</taxon>
        <taxon>Agaricales</taxon>
        <taxon>Agaricineae</taxon>
        <taxon>Psathyrellaceae</taxon>
        <taxon>Coprinopsis</taxon>
    </lineage>
</organism>